<proteinExistence type="predicted"/>
<reference evidence="2" key="1">
    <citation type="submission" date="2016-03" db="EMBL/GenBank/DDBJ databases">
        <title>Mechanisms controlling the formation of the plant cell surface in tip-growing cells are functionally conserved among land plants.</title>
        <authorList>
            <person name="Honkanen S."/>
            <person name="Jones V.A."/>
            <person name="Morieri G."/>
            <person name="Champion C."/>
            <person name="Hetherington A.J."/>
            <person name="Kelly S."/>
            <person name="Saint-Marcoux D."/>
            <person name="Proust H."/>
            <person name="Prescott H."/>
            <person name="Dolan L."/>
        </authorList>
    </citation>
    <scope>NUCLEOTIDE SEQUENCE [LARGE SCALE GENOMIC DNA]</scope>
    <source>
        <tissue evidence="2">Whole gametophyte</tissue>
    </source>
</reference>
<gene>
    <name evidence="2" type="ORF">AXG93_2024s1120</name>
</gene>
<evidence type="ECO:0000313" key="2">
    <source>
        <dbReference type="EMBL" id="OAE21000.1"/>
    </source>
</evidence>
<evidence type="ECO:0000313" key="3">
    <source>
        <dbReference type="Proteomes" id="UP000077202"/>
    </source>
</evidence>
<dbReference type="AlphaFoldDB" id="A0A176VJF1"/>
<feature type="region of interest" description="Disordered" evidence="1">
    <location>
        <begin position="1"/>
        <end position="24"/>
    </location>
</feature>
<dbReference type="EMBL" id="LVLJ01003555">
    <property type="protein sequence ID" value="OAE21000.1"/>
    <property type="molecule type" value="Genomic_DNA"/>
</dbReference>
<keyword evidence="3" id="KW-1185">Reference proteome</keyword>
<comment type="caution">
    <text evidence="2">The sequence shown here is derived from an EMBL/GenBank/DDBJ whole genome shotgun (WGS) entry which is preliminary data.</text>
</comment>
<name>A0A176VJF1_MARPO</name>
<accession>A0A176VJF1</accession>
<sequence length="259" mass="28356">MRWRGPWRQSEEGEQLPAYDGTVPGSRCESEWNAELEAIEKSNFHSPPLPCRLFASSAGPRSSPDVRYRETMELSDAVPSQDPDSASAFFPMCLSSWLRSRDVTSAGAHARQDALSPAGRRSFAGPVLEGLSDLTIPNFRIYHSVIGSLVGPDRLQPALGAGQTHARLDLLPFRRRSCMGMQAPHRQDPDGDRLRRELELDSMVPDKKTTGGVQRSRYSRVLVSAGVLQLLLLPSPSSRRTAIELAALLGLIATTAQPA</sequence>
<organism evidence="2 3">
    <name type="scientific">Marchantia polymorpha subsp. ruderalis</name>
    <dbReference type="NCBI Taxonomy" id="1480154"/>
    <lineage>
        <taxon>Eukaryota</taxon>
        <taxon>Viridiplantae</taxon>
        <taxon>Streptophyta</taxon>
        <taxon>Embryophyta</taxon>
        <taxon>Marchantiophyta</taxon>
        <taxon>Marchantiopsida</taxon>
        <taxon>Marchantiidae</taxon>
        <taxon>Marchantiales</taxon>
        <taxon>Marchantiaceae</taxon>
        <taxon>Marchantia</taxon>
    </lineage>
</organism>
<evidence type="ECO:0000256" key="1">
    <source>
        <dbReference type="SAM" id="MobiDB-lite"/>
    </source>
</evidence>
<dbReference type="Proteomes" id="UP000077202">
    <property type="component" value="Unassembled WGS sequence"/>
</dbReference>
<protein>
    <submittedName>
        <fullName evidence="2">Uncharacterized protein</fullName>
    </submittedName>
</protein>